<dbReference type="RefSeq" id="WP_213238441.1">
    <property type="nucleotide sequence ID" value="NZ_JAHBCL010000046.1"/>
</dbReference>
<dbReference type="SUPFAM" id="SSF53067">
    <property type="entry name" value="Actin-like ATPase domain"/>
    <property type="match status" value="2"/>
</dbReference>
<dbReference type="PIRSF" id="PIRSF036458">
    <property type="entry name" value="Butyrate_kin"/>
    <property type="match status" value="1"/>
</dbReference>
<evidence type="ECO:0000256" key="10">
    <source>
        <dbReference type="RuleBase" id="RU003835"/>
    </source>
</evidence>
<comment type="caution">
    <text evidence="11">The sequence shown here is derived from an EMBL/GenBank/DDBJ whole genome shotgun (WGS) entry which is preliminary data.</text>
</comment>
<dbReference type="PROSITE" id="PS01076">
    <property type="entry name" value="ACETATE_KINASE_2"/>
    <property type="match status" value="1"/>
</dbReference>
<keyword evidence="4 9" id="KW-0808">Transferase</keyword>
<dbReference type="GO" id="GO:0047761">
    <property type="term" value="F:butyrate kinase activity"/>
    <property type="evidence" value="ECO:0007669"/>
    <property type="project" value="UniProtKB-EC"/>
</dbReference>
<evidence type="ECO:0000313" key="11">
    <source>
        <dbReference type="EMBL" id="MBS7528584.1"/>
    </source>
</evidence>
<dbReference type="EMBL" id="JAHBCL010000046">
    <property type="protein sequence ID" value="MBS7528584.1"/>
    <property type="molecule type" value="Genomic_DNA"/>
</dbReference>
<dbReference type="PRINTS" id="PR00471">
    <property type="entry name" value="ACETATEKNASE"/>
</dbReference>
<proteinExistence type="inferred from homology"/>
<dbReference type="PANTHER" id="PTHR21060:SF3">
    <property type="entry name" value="BUTYRATE KINASE 2-RELATED"/>
    <property type="match status" value="1"/>
</dbReference>
<dbReference type="InterPro" id="IPR023865">
    <property type="entry name" value="Aliphatic_acid_kinase_CS"/>
</dbReference>
<keyword evidence="6 9" id="KW-0418">Kinase</keyword>
<dbReference type="Gene3D" id="3.30.420.40">
    <property type="match status" value="2"/>
</dbReference>
<dbReference type="InterPro" id="IPR011245">
    <property type="entry name" value="Butyrate_kin"/>
</dbReference>
<dbReference type="Proteomes" id="UP000746471">
    <property type="component" value="Unassembled WGS sequence"/>
</dbReference>
<reference evidence="11 12" key="1">
    <citation type="submission" date="2021-05" db="EMBL/GenBank/DDBJ databases">
        <title>Fusibacter ferrireducens sp. nov., an anaerobic, sulfur- and Fe-reducing bacterium isolated from the mangrove sediment.</title>
        <authorList>
            <person name="Qiu D."/>
        </authorList>
    </citation>
    <scope>NUCLEOTIDE SEQUENCE [LARGE SCALE GENOMIC DNA]</scope>
    <source>
        <strain evidence="11 12">DSM 12116</strain>
    </source>
</reference>
<dbReference type="CDD" id="cd24011">
    <property type="entry name" value="ASKHA_NBD_BK"/>
    <property type="match status" value="1"/>
</dbReference>
<evidence type="ECO:0000256" key="3">
    <source>
        <dbReference type="ARBA" id="ARBA00022490"/>
    </source>
</evidence>
<dbReference type="NCBIfam" id="TIGR02707">
    <property type="entry name" value="butyr_kinase"/>
    <property type="match status" value="1"/>
</dbReference>
<evidence type="ECO:0000256" key="9">
    <source>
        <dbReference type="HAMAP-Rule" id="MF_00542"/>
    </source>
</evidence>
<dbReference type="Pfam" id="PF00871">
    <property type="entry name" value="Acetate_kinase"/>
    <property type="match status" value="1"/>
</dbReference>
<evidence type="ECO:0000313" key="12">
    <source>
        <dbReference type="Proteomes" id="UP000746471"/>
    </source>
</evidence>
<keyword evidence="7 9" id="KW-0067">ATP-binding</keyword>
<gene>
    <name evidence="9 11" type="primary">buk</name>
    <name evidence="11" type="ORF">KHM83_18100</name>
</gene>
<protein>
    <recommendedName>
        <fullName evidence="9">Probable butyrate kinase</fullName>
        <shortName evidence="9">BK</shortName>
        <ecNumber evidence="9">2.7.2.7</ecNumber>
    </recommendedName>
    <alternativeName>
        <fullName evidence="9">Branched-chain carboxylic acid kinase</fullName>
    </alternativeName>
</protein>
<dbReference type="PANTHER" id="PTHR21060">
    <property type="entry name" value="ACETATE KINASE"/>
    <property type="match status" value="1"/>
</dbReference>
<dbReference type="InterPro" id="IPR000890">
    <property type="entry name" value="Aliphatic_acid_kin_short-chain"/>
</dbReference>
<keyword evidence="12" id="KW-1185">Reference proteome</keyword>
<evidence type="ECO:0000256" key="4">
    <source>
        <dbReference type="ARBA" id="ARBA00022679"/>
    </source>
</evidence>
<keyword evidence="5 9" id="KW-0547">Nucleotide-binding</keyword>
<evidence type="ECO:0000256" key="2">
    <source>
        <dbReference type="ARBA" id="ARBA00008748"/>
    </source>
</evidence>
<sequence length="355" mass="38114">MKFRVLAINPGSTSTKVAVYEDDAVQFSEVINHASEYLETFSSVAAQYAFRHNAIISLLQENNISIHTLHAVVGRGGFLKPIASGTYVVNEAMVKALENPWKEHASNLGGLIARKIADEVGIQAYIVDPVVVDEMMSVARFSGLKGIERQSIFHALNQKAVARRLAEDIDKAYGSSNVIIAHLGGGITVGAHQCGKVVDVNNGLDGEGAFSPERSGTLPVGDIIKRCFSGRYSEDAIKRQIVGGGGMVSYFGTNDVREVEALAARHDEEASLAIDAMAYQVSKEIGAMAAVLEGNVDAIALTGGVAYSEVITQSIMKRIAFIAPVHIYPGEDEMTALAMGALRVLKQEEEAKEYE</sequence>
<comment type="subcellular location">
    <subcellularLocation>
        <location evidence="1 9">Cytoplasm</location>
    </subcellularLocation>
</comment>
<evidence type="ECO:0000256" key="1">
    <source>
        <dbReference type="ARBA" id="ARBA00004496"/>
    </source>
</evidence>
<evidence type="ECO:0000256" key="7">
    <source>
        <dbReference type="ARBA" id="ARBA00022840"/>
    </source>
</evidence>
<name>A0ABS5PTT5_9FIRM</name>
<evidence type="ECO:0000256" key="8">
    <source>
        <dbReference type="ARBA" id="ARBA00048596"/>
    </source>
</evidence>
<dbReference type="InterPro" id="IPR043129">
    <property type="entry name" value="ATPase_NBD"/>
</dbReference>
<accession>A0ABS5PTT5</accession>
<comment type="similarity">
    <text evidence="2 9 10">Belongs to the acetokinase family.</text>
</comment>
<comment type="catalytic activity">
    <reaction evidence="8 9">
        <text>butanoate + ATP = butanoyl phosphate + ADP</text>
        <dbReference type="Rhea" id="RHEA:13585"/>
        <dbReference type="ChEBI" id="CHEBI:17968"/>
        <dbReference type="ChEBI" id="CHEBI:30616"/>
        <dbReference type="ChEBI" id="CHEBI:58079"/>
        <dbReference type="ChEBI" id="CHEBI:456216"/>
        <dbReference type="EC" id="2.7.2.7"/>
    </reaction>
</comment>
<evidence type="ECO:0000256" key="5">
    <source>
        <dbReference type="ARBA" id="ARBA00022741"/>
    </source>
</evidence>
<organism evidence="11 12">
    <name type="scientific">Fusibacter paucivorans</name>
    <dbReference type="NCBI Taxonomy" id="76009"/>
    <lineage>
        <taxon>Bacteria</taxon>
        <taxon>Bacillati</taxon>
        <taxon>Bacillota</taxon>
        <taxon>Clostridia</taxon>
        <taxon>Eubacteriales</taxon>
        <taxon>Eubacteriales Family XII. Incertae Sedis</taxon>
        <taxon>Fusibacter</taxon>
    </lineage>
</organism>
<dbReference type="NCBIfam" id="NF002834">
    <property type="entry name" value="PRK03011.1-5"/>
    <property type="match status" value="1"/>
</dbReference>
<dbReference type="PROSITE" id="PS01075">
    <property type="entry name" value="ACETATE_KINASE_1"/>
    <property type="match status" value="1"/>
</dbReference>
<dbReference type="HAMAP" id="MF_00542">
    <property type="entry name" value="Butyrate_kinase"/>
    <property type="match status" value="1"/>
</dbReference>
<evidence type="ECO:0000256" key="6">
    <source>
        <dbReference type="ARBA" id="ARBA00022777"/>
    </source>
</evidence>
<keyword evidence="3 9" id="KW-0963">Cytoplasm</keyword>
<dbReference type="EC" id="2.7.2.7" evidence="9"/>